<dbReference type="Proteomes" id="UP001500929">
    <property type="component" value="Unassembled WGS sequence"/>
</dbReference>
<proteinExistence type="predicted"/>
<evidence type="ECO:0000256" key="3">
    <source>
        <dbReference type="ARBA" id="ARBA00022729"/>
    </source>
</evidence>
<keyword evidence="3 5" id="KW-0732">Signal</keyword>
<evidence type="ECO:0000313" key="6">
    <source>
        <dbReference type="EMBL" id="GAA2234280.1"/>
    </source>
</evidence>
<keyword evidence="7" id="KW-1185">Reference proteome</keyword>
<feature type="signal peptide" evidence="5">
    <location>
        <begin position="1"/>
        <end position="28"/>
    </location>
</feature>
<dbReference type="PANTHER" id="PTHR30006">
    <property type="entry name" value="THIAMINE-BINDING PERIPLASMIC PROTEIN-RELATED"/>
    <property type="match status" value="1"/>
</dbReference>
<dbReference type="SUPFAM" id="SSF53850">
    <property type="entry name" value="Periplasmic binding protein-like II"/>
    <property type="match status" value="1"/>
</dbReference>
<protein>
    <submittedName>
        <fullName evidence="6">ABC transporter substrate-binding protein</fullName>
    </submittedName>
</protein>
<dbReference type="RefSeq" id="WP_259479394.1">
    <property type="nucleotide sequence ID" value="NZ_BAAAQY010000005.1"/>
</dbReference>
<accession>A0ABP5QIU4</accession>
<dbReference type="Gene3D" id="3.40.190.10">
    <property type="entry name" value="Periplasmic binding protein-like II"/>
    <property type="match status" value="2"/>
</dbReference>
<comment type="subcellular location">
    <subcellularLocation>
        <location evidence="1">Periplasm</location>
    </subcellularLocation>
</comment>
<keyword evidence="4" id="KW-0574">Periplasm</keyword>
<gene>
    <name evidence="6" type="ORF">GCM10009851_19140</name>
</gene>
<feature type="chain" id="PRO_5045240114" evidence="5">
    <location>
        <begin position="29"/>
        <end position="359"/>
    </location>
</feature>
<keyword evidence="2" id="KW-0813">Transport</keyword>
<name>A0ABP5QIU4_9MICO</name>
<dbReference type="PANTHER" id="PTHR30006:SF3">
    <property type="entry name" value="THIAMINE-BINDING PERIPLASMIC PROTEIN"/>
    <property type="match status" value="1"/>
</dbReference>
<evidence type="ECO:0000256" key="1">
    <source>
        <dbReference type="ARBA" id="ARBA00004418"/>
    </source>
</evidence>
<dbReference type="InterPro" id="IPR006059">
    <property type="entry name" value="SBP"/>
</dbReference>
<organism evidence="6 7">
    <name type="scientific">Herbiconiux moechotypicola</name>
    <dbReference type="NCBI Taxonomy" id="637393"/>
    <lineage>
        <taxon>Bacteria</taxon>
        <taxon>Bacillati</taxon>
        <taxon>Actinomycetota</taxon>
        <taxon>Actinomycetes</taxon>
        <taxon>Micrococcales</taxon>
        <taxon>Microbacteriaceae</taxon>
        <taxon>Herbiconiux</taxon>
    </lineage>
</organism>
<comment type="caution">
    <text evidence="6">The sequence shown here is derived from an EMBL/GenBank/DDBJ whole genome shotgun (WGS) entry which is preliminary data.</text>
</comment>
<dbReference type="Pfam" id="PF13416">
    <property type="entry name" value="SBP_bac_8"/>
    <property type="match status" value="1"/>
</dbReference>
<dbReference type="EMBL" id="BAAAQY010000005">
    <property type="protein sequence ID" value="GAA2234280.1"/>
    <property type="molecule type" value="Genomic_DNA"/>
</dbReference>
<sequence length="359" mass="37764">MKKRHAIAALTSVAALLALSACSSSSEAGTSTAAADGELSGSVTFAGYGGTGEEAARAAWFDPFTAETGVEVLNDSPVTWARVQEMVAADNVVWDVAQGGITQGVEDNPDLEMIDCDVVDCAAFDDAAFPIYPQAVPLFTFSQVVAYNTDTFGDDAPSGYADFFDPSVEGLRLMPSIGGNAWAGQLEAALLYDGVAREDLYPLDVDRALSVIDGIKDQMVIMTDDGQCISQVASGEAAMGICYNGRVGLAADEGQPVAAAWGQQTMLADYIYIPKGTPNLANAQALVAYIVENQGAIASQIAYGPINPNAPVDTDSPWLSYVPTENAEEGDQAPIVPDQTWWTENFDSVVEQLTAWAAS</sequence>
<evidence type="ECO:0000256" key="4">
    <source>
        <dbReference type="ARBA" id="ARBA00022764"/>
    </source>
</evidence>
<evidence type="ECO:0000256" key="2">
    <source>
        <dbReference type="ARBA" id="ARBA00022448"/>
    </source>
</evidence>
<dbReference type="PROSITE" id="PS51257">
    <property type="entry name" value="PROKAR_LIPOPROTEIN"/>
    <property type="match status" value="1"/>
</dbReference>
<reference evidence="7" key="1">
    <citation type="journal article" date="2019" name="Int. J. Syst. Evol. Microbiol.">
        <title>The Global Catalogue of Microorganisms (GCM) 10K type strain sequencing project: providing services to taxonomists for standard genome sequencing and annotation.</title>
        <authorList>
            <consortium name="The Broad Institute Genomics Platform"/>
            <consortium name="The Broad Institute Genome Sequencing Center for Infectious Disease"/>
            <person name="Wu L."/>
            <person name="Ma J."/>
        </authorList>
    </citation>
    <scope>NUCLEOTIDE SEQUENCE [LARGE SCALE GENOMIC DNA]</scope>
    <source>
        <strain evidence="7">JCM 16117</strain>
    </source>
</reference>
<evidence type="ECO:0000256" key="5">
    <source>
        <dbReference type="SAM" id="SignalP"/>
    </source>
</evidence>
<evidence type="ECO:0000313" key="7">
    <source>
        <dbReference type="Proteomes" id="UP001500929"/>
    </source>
</evidence>